<feature type="region of interest" description="Disordered" evidence="1">
    <location>
        <begin position="1"/>
        <end position="39"/>
    </location>
</feature>
<dbReference type="EMBL" id="BONX01000007">
    <property type="protein sequence ID" value="GIG94702.1"/>
    <property type="molecule type" value="Genomic_DNA"/>
</dbReference>
<reference evidence="2 3" key="1">
    <citation type="submission" date="2021-01" db="EMBL/GenBank/DDBJ databases">
        <title>Whole genome shotgun sequence of Plantactinospora mayteni NBRC 109088.</title>
        <authorList>
            <person name="Komaki H."/>
            <person name="Tamura T."/>
        </authorList>
    </citation>
    <scope>NUCLEOTIDE SEQUENCE [LARGE SCALE GENOMIC DNA]</scope>
    <source>
        <strain evidence="2 3">NBRC 109088</strain>
    </source>
</reference>
<feature type="compositionally biased region" description="Basic and acidic residues" evidence="1">
    <location>
        <begin position="18"/>
        <end position="30"/>
    </location>
</feature>
<proteinExistence type="predicted"/>
<name>A0ABQ4EIY2_9ACTN</name>
<gene>
    <name evidence="2" type="ORF">Pma05_12750</name>
</gene>
<evidence type="ECO:0000313" key="2">
    <source>
        <dbReference type="EMBL" id="GIG94702.1"/>
    </source>
</evidence>
<feature type="compositionally biased region" description="Basic and acidic residues" evidence="1">
    <location>
        <begin position="1"/>
        <end position="10"/>
    </location>
</feature>
<accession>A0ABQ4EIY2</accession>
<comment type="caution">
    <text evidence="2">The sequence shown here is derived from an EMBL/GenBank/DDBJ whole genome shotgun (WGS) entry which is preliminary data.</text>
</comment>
<organism evidence="2 3">
    <name type="scientific">Plantactinospora mayteni</name>
    <dbReference type="NCBI Taxonomy" id="566021"/>
    <lineage>
        <taxon>Bacteria</taxon>
        <taxon>Bacillati</taxon>
        <taxon>Actinomycetota</taxon>
        <taxon>Actinomycetes</taxon>
        <taxon>Micromonosporales</taxon>
        <taxon>Micromonosporaceae</taxon>
        <taxon>Plantactinospora</taxon>
    </lineage>
</organism>
<evidence type="ECO:0000256" key="1">
    <source>
        <dbReference type="SAM" id="MobiDB-lite"/>
    </source>
</evidence>
<keyword evidence="3" id="KW-1185">Reference proteome</keyword>
<dbReference type="Proteomes" id="UP000621500">
    <property type="component" value="Unassembled WGS sequence"/>
</dbReference>
<sequence length="68" mass="6994">MGWAARDGRRAGPPKVADGLDRRGACRGDRVPGGPGAGRLALEEPAEQVELAGVLQRGTDRHHPGASG</sequence>
<protein>
    <submittedName>
        <fullName evidence="2">Uncharacterized protein</fullName>
    </submittedName>
</protein>
<evidence type="ECO:0000313" key="3">
    <source>
        <dbReference type="Proteomes" id="UP000621500"/>
    </source>
</evidence>